<dbReference type="Pfam" id="PF13649">
    <property type="entry name" value="Methyltransf_25"/>
    <property type="match status" value="1"/>
</dbReference>
<evidence type="ECO:0000256" key="12">
    <source>
        <dbReference type="ARBA" id="ARBA00048418"/>
    </source>
</evidence>
<keyword evidence="6" id="KW-0949">S-adenosyl-L-methionine</keyword>
<dbReference type="AlphaFoldDB" id="A0A1L6J5V9"/>
<evidence type="ECO:0000256" key="4">
    <source>
        <dbReference type="ARBA" id="ARBA00022603"/>
    </source>
</evidence>
<evidence type="ECO:0000256" key="6">
    <source>
        <dbReference type="ARBA" id="ARBA00022691"/>
    </source>
</evidence>
<feature type="coiled-coil region" evidence="13">
    <location>
        <begin position="233"/>
        <end position="260"/>
    </location>
</feature>
<comment type="similarity">
    <text evidence="2">Belongs to the methyltransferase superfamily. HEN1 family.</text>
</comment>
<proteinExistence type="inferred from homology"/>
<dbReference type="PANTHER" id="PTHR21404:SF3">
    <property type="entry name" value="SMALL RNA 2'-O-METHYLTRANSFERASE"/>
    <property type="match status" value="1"/>
</dbReference>
<gene>
    <name evidence="16" type="ORF">BRX40_01825</name>
    <name evidence="17" type="ORF">CA257_05430</name>
</gene>
<keyword evidence="18" id="KW-1185">Reference proteome</keyword>
<dbReference type="Proteomes" id="UP000185161">
    <property type="component" value="Chromosome"/>
</dbReference>
<dbReference type="Gene3D" id="3.40.50.150">
    <property type="entry name" value="Vaccinia Virus protein VP39"/>
    <property type="match status" value="1"/>
</dbReference>
<comment type="cofactor">
    <cofactor evidence="1">
        <name>Mg(2+)</name>
        <dbReference type="ChEBI" id="CHEBI:18420"/>
    </cofactor>
</comment>
<evidence type="ECO:0000256" key="9">
    <source>
        <dbReference type="ARBA" id="ARBA00022884"/>
    </source>
</evidence>
<dbReference type="GO" id="GO:0031047">
    <property type="term" value="P:regulatory ncRNA-mediated gene silencing"/>
    <property type="evidence" value="ECO:0007669"/>
    <property type="project" value="UniProtKB-KW"/>
</dbReference>
<feature type="domain" description="Methyltransferase" evidence="15">
    <location>
        <begin position="284"/>
        <end position="383"/>
    </location>
</feature>
<dbReference type="InterPro" id="IPR038546">
    <property type="entry name" value="Hen1_N_sf"/>
</dbReference>
<dbReference type="GO" id="GO:0046872">
    <property type="term" value="F:metal ion binding"/>
    <property type="evidence" value="ECO:0007669"/>
    <property type="project" value="UniProtKB-KW"/>
</dbReference>
<dbReference type="KEGG" id="skr:BRX40_01825"/>
<dbReference type="GO" id="GO:0090486">
    <property type="term" value="F:small RNA 2'-O-methyltransferase activity"/>
    <property type="evidence" value="ECO:0007669"/>
    <property type="project" value="UniProtKB-EC"/>
</dbReference>
<reference evidence="16" key="1">
    <citation type="submission" date="2016-12" db="EMBL/GenBank/DDBJ databases">
        <title>Whole genome sequencing of Sphingomonas koreensis.</title>
        <authorList>
            <person name="Conlan S."/>
            <person name="Thomas P.J."/>
            <person name="Mullikin J."/>
            <person name="Palmore T.N."/>
            <person name="Frank K.M."/>
            <person name="Segre J.A."/>
        </authorList>
    </citation>
    <scope>NUCLEOTIDE SEQUENCE</scope>
    <source>
        <strain evidence="16">ABOJV</strain>
    </source>
</reference>
<dbReference type="NCBIfam" id="TIGR04074">
    <property type="entry name" value="bacter_Hen1"/>
    <property type="match status" value="1"/>
</dbReference>
<dbReference type="InterPro" id="IPR041698">
    <property type="entry name" value="Methyltransf_25"/>
</dbReference>
<dbReference type="SUPFAM" id="SSF53335">
    <property type="entry name" value="S-adenosyl-L-methionine-dependent methyltransferases"/>
    <property type="match status" value="1"/>
</dbReference>
<keyword evidence="5 16" id="KW-0808">Transferase</keyword>
<dbReference type="Pfam" id="PF12623">
    <property type="entry name" value="Hen1_L"/>
    <property type="match status" value="1"/>
</dbReference>
<evidence type="ECO:0000256" key="10">
    <source>
        <dbReference type="ARBA" id="ARBA00023158"/>
    </source>
</evidence>
<evidence type="ECO:0000256" key="8">
    <source>
        <dbReference type="ARBA" id="ARBA00022842"/>
    </source>
</evidence>
<dbReference type="EMBL" id="QQWO01000004">
    <property type="protein sequence ID" value="RSV05408.1"/>
    <property type="molecule type" value="Genomic_DNA"/>
</dbReference>
<dbReference type="PANTHER" id="PTHR21404">
    <property type="entry name" value="HEN1"/>
    <property type="match status" value="1"/>
</dbReference>
<dbReference type="GO" id="GO:0003723">
    <property type="term" value="F:RNA binding"/>
    <property type="evidence" value="ECO:0007669"/>
    <property type="project" value="UniProtKB-KW"/>
</dbReference>
<evidence type="ECO:0000256" key="1">
    <source>
        <dbReference type="ARBA" id="ARBA00001946"/>
    </source>
</evidence>
<dbReference type="InterPro" id="IPR024026">
    <property type="entry name" value="3'-RNA_MeTfrase_Hen1_bac"/>
</dbReference>
<keyword evidence="4 16" id="KW-0489">Methyltransferase</keyword>
<keyword evidence="13" id="KW-0175">Coiled coil</keyword>
<evidence type="ECO:0000313" key="18">
    <source>
        <dbReference type="Proteomes" id="UP000185161"/>
    </source>
</evidence>
<reference evidence="17 19" key="3">
    <citation type="submission" date="2018-07" db="EMBL/GenBank/DDBJ databases">
        <title>Genomic and Epidemiologic Investigation of an Indolent Hospital Outbreak.</title>
        <authorList>
            <person name="Johnson R.C."/>
            <person name="Deming C."/>
            <person name="Conlan S."/>
            <person name="Zellmer C.J."/>
            <person name="Michelin A.V."/>
            <person name="Lee-Lin S."/>
            <person name="Thomas P.J."/>
            <person name="Park M."/>
            <person name="Weingarten R.A."/>
            <person name="Less J."/>
            <person name="Dekker J.P."/>
            <person name="Frank K.M."/>
            <person name="Musser K.A."/>
            <person name="Mcquiston J.R."/>
            <person name="Henderson D.K."/>
            <person name="Lau A.F."/>
            <person name="Palmore T.N."/>
            <person name="Segre J.A."/>
        </authorList>
    </citation>
    <scope>NUCLEOTIDE SEQUENCE [LARGE SCALE GENOMIC DNA]</scope>
    <source>
        <strain evidence="17 19">SK-NIH.Env10_0317</strain>
    </source>
</reference>
<keyword evidence="7" id="KW-0479">Metal-binding</keyword>
<evidence type="ECO:0000256" key="2">
    <source>
        <dbReference type="ARBA" id="ARBA00009026"/>
    </source>
</evidence>
<dbReference type="RefSeq" id="WP_075150480.1">
    <property type="nucleotide sequence ID" value="NZ_CP018820.1"/>
</dbReference>
<dbReference type="InterPro" id="IPR024740">
    <property type="entry name" value="Hen1_N"/>
</dbReference>
<dbReference type="GO" id="GO:0001510">
    <property type="term" value="P:RNA methylation"/>
    <property type="evidence" value="ECO:0007669"/>
    <property type="project" value="InterPro"/>
</dbReference>
<dbReference type="InterPro" id="IPR029063">
    <property type="entry name" value="SAM-dependent_MTases_sf"/>
</dbReference>
<accession>A0A1L6J5V9</accession>
<evidence type="ECO:0000256" key="7">
    <source>
        <dbReference type="ARBA" id="ARBA00022723"/>
    </source>
</evidence>
<dbReference type="GeneID" id="44131286"/>
<dbReference type="Gene3D" id="3.30.1610.20">
    <property type="entry name" value="Hen1, N-terminal domain"/>
    <property type="match status" value="1"/>
</dbReference>
<evidence type="ECO:0000313" key="19">
    <source>
        <dbReference type="Proteomes" id="UP000286681"/>
    </source>
</evidence>
<dbReference type="CDD" id="cd02440">
    <property type="entry name" value="AdoMet_MTases"/>
    <property type="match status" value="1"/>
</dbReference>
<evidence type="ECO:0000313" key="16">
    <source>
        <dbReference type="EMBL" id="APR51333.1"/>
    </source>
</evidence>
<dbReference type="Proteomes" id="UP000286681">
    <property type="component" value="Unassembled WGS sequence"/>
</dbReference>
<keyword evidence="10" id="KW-0943">RNA-mediated gene silencing</keyword>
<evidence type="ECO:0000259" key="14">
    <source>
        <dbReference type="Pfam" id="PF12623"/>
    </source>
</evidence>
<sequence>MLLTISTTHRPASDLGFLLMKHPDNVHSVELSFGKATLFYPEASEERCTAAITLEVDAVELVRGKGSIEDQYVNDRPYAASSLLSVALGRLLNTAMGGRSKHRQELAEQAIPLEVVLTPLPARGAADLLAKLFEPLGYAVEAAPVALDPAHPEWGESSYVSLKLSGEVRLAALLTHLFVLIPVLDNNKHYYVGEAEVEKLLRKGEGWLETHPERELIVRRYLRGFGGLVRKANAQLEERVDAEEAEEHAARDAAEEAIEKPIRLNDQRMEHVVTLLRELGAASVLDLGCGEGRLLRELLKVPGLSKITGVEVAPRVLAGAVDRLKLDHMPDMKRQRIELLQGSLVYRDDRLKGFDAAAVIEVIEHMEAERLPAFEAAVFGHARPRAVIVTTPNREYNVLFDGMKPDAMRHPDHRFEWTRAEFRHWAESVALAHGYAVRFEGIGNEDATHGHPTQVAVFTRAEEMKVAA</sequence>
<dbReference type="OrthoDB" id="626362at2"/>
<evidence type="ECO:0000313" key="17">
    <source>
        <dbReference type="EMBL" id="RSV05408.1"/>
    </source>
</evidence>
<dbReference type="InterPro" id="IPR026610">
    <property type="entry name" value="Hen1"/>
</dbReference>
<evidence type="ECO:0000256" key="5">
    <source>
        <dbReference type="ARBA" id="ARBA00022679"/>
    </source>
</evidence>
<name>A0A1L6J5V9_9SPHN</name>
<feature type="domain" description="Hen1 N-terminal" evidence="14">
    <location>
        <begin position="1"/>
        <end position="236"/>
    </location>
</feature>
<keyword evidence="9" id="KW-0694">RNA-binding</keyword>
<evidence type="ECO:0000256" key="11">
    <source>
        <dbReference type="ARBA" id="ARBA00035025"/>
    </source>
</evidence>
<evidence type="ECO:0000256" key="13">
    <source>
        <dbReference type="SAM" id="Coils"/>
    </source>
</evidence>
<evidence type="ECO:0000256" key="3">
    <source>
        <dbReference type="ARBA" id="ARBA00021330"/>
    </source>
</evidence>
<organism evidence="16 18">
    <name type="scientific">Sphingomonas koreensis</name>
    <dbReference type="NCBI Taxonomy" id="93064"/>
    <lineage>
        <taxon>Bacteria</taxon>
        <taxon>Pseudomonadati</taxon>
        <taxon>Pseudomonadota</taxon>
        <taxon>Alphaproteobacteria</taxon>
        <taxon>Sphingomonadales</taxon>
        <taxon>Sphingomonadaceae</taxon>
        <taxon>Sphingomonas</taxon>
    </lineage>
</organism>
<evidence type="ECO:0000259" key="15">
    <source>
        <dbReference type="Pfam" id="PF13649"/>
    </source>
</evidence>
<dbReference type="EMBL" id="CP018820">
    <property type="protein sequence ID" value="APR51333.1"/>
    <property type="molecule type" value="Genomic_DNA"/>
</dbReference>
<keyword evidence="8" id="KW-0460">Magnesium</keyword>
<protein>
    <recommendedName>
        <fullName evidence="3">Small RNA 2'-O-methyltransferase</fullName>
        <ecNumber evidence="11">2.1.1.386</ecNumber>
    </recommendedName>
</protein>
<comment type="catalytic activity">
    <reaction evidence="12">
        <text>small RNA 3'-end nucleotide + S-adenosyl-L-methionine = small RNA 3'-end 2'-O-methylnucleotide + S-adenosyl-L-homocysteine + H(+)</text>
        <dbReference type="Rhea" id="RHEA:37887"/>
        <dbReference type="Rhea" id="RHEA-COMP:10415"/>
        <dbReference type="Rhea" id="RHEA-COMP:10416"/>
        <dbReference type="ChEBI" id="CHEBI:15378"/>
        <dbReference type="ChEBI" id="CHEBI:57856"/>
        <dbReference type="ChEBI" id="CHEBI:59789"/>
        <dbReference type="ChEBI" id="CHEBI:74896"/>
        <dbReference type="ChEBI" id="CHEBI:74898"/>
        <dbReference type="EC" id="2.1.1.386"/>
    </reaction>
</comment>
<dbReference type="STRING" id="93064.BRX40_01825"/>
<reference evidence="18" key="2">
    <citation type="submission" date="2016-12" db="EMBL/GenBank/DDBJ databases">
        <title>Whole genome sequencing of Sphingomonas sp. ABOJV.</title>
        <authorList>
            <person name="Conlan S."/>
            <person name="Thomas P.J."/>
            <person name="Mullikin J."/>
            <person name="Palmore T.N."/>
            <person name="Frank K.M."/>
            <person name="Segre J.A."/>
        </authorList>
    </citation>
    <scope>NUCLEOTIDE SEQUENCE [LARGE SCALE GENOMIC DNA]</scope>
    <source>
        <strain evidence="18">ABOJV</strain>
    </source>
</reference>
<dbReference type="EC" id="2.1.1.386" evidence="11"/>